<organism evidence="2 3">
    <name type="scientific">Phytophthora nicotianae CJ01A1</name>
    <dbReference type="NCBI Taxonomy" id="1317063"/>
    <lineage>
        <taxon>Eukaryota</taxon>
        <taxon>Sar</taxon>
        <taxon>Stramenopiles</taxon>
        <taxon>Oomycota</taxon>
        <taxon>Peronosporomycetes</taxon>
        <taxon>Peronosporales</taxon>
        <taxon>Peronosporaceae</taxon>
        <taxon>Phytophthora</taxon>
    </lineage>
</organism>
<feature type="region of interest" description="Disordered" evidence="1">
    <location>
        <begin position="1"/>
        <end position="29"/>
    </location>
</feature>
<feature type="compositionally biased region" description="Basic and acidic residues" evidence="1">
    <location>
        <begin position="1"/>
        <end position="14"/>
    </location>
</feature>
<gene>
    <name evidence="2" type="ORF">F441_09712</name>
</gene>
<accession>W2WYD7</accession>
<evidence type="ECO:0000313" key="2">
    <source>
        <dbReference type="EMBL" id="ETP15555.1"/>
    </source>
</evidence>
<comment type="caution">
    <text evidence="2">The sequence shown here is derived from an EMBL/GenBank/DDBJ whole genome shotgun (WGS) entry which is preliminary data.</text>
</comment>
<sequence>MERREASSSRRPENDGAEDGVPPLRDKEDEDCLDEELLRGYLIEVGGTRNVAFLDRAVGWARCYFEVEARGIRDKLRKRARDNPEPRRPYIGTLDSVSVHAIRVSGVIDLPVTLGTLEKTLLV</sequence>
<dbReference type="Proteomes" id="UP000018958">
    <property type="component" value="Unassembled WGS sequence"/>
</dbReference>
<reference evidence="2 3" key="1">
    <citation type="submission" date="2013-11" db="EMBL/GenBank/DDBJ databases">
        <title>The Genome Sequence of Phytophthora parasitica CJ01A1.</title>
        <authorList>
            <consortium name="The Broad Institute Genomics Platform"/>
            <person name="Russ C."/>
            <person name="Tyler B."/>
            <person name="Panabieres F."/>
            <person name="Shan W."/>
            <person name="Tripathy S."/>
            <person name="Grunwald N."/>
            <person name="Machado M."/>
            <person name="Johnson C.S."/>
            <person name="Walker B."/>
            <person name="Young S.K."/>
            <person name="Zeng Q."/>
            <person name="Gargeya S."/>
            <person name="Fitzgerald M."/>
            <person name="Haas B."/>
            <person name="Abouelleil A."/>
            <person name="Allen A.W."/>
            <person name="Alvarado L."/>
            <person name="Arachchi H.M."/>
            <person name="Berlin A.M."/>
            <person name="Chapman S.B."/>
            <person name="Gainer-Dewar J."/>
            <person name="Goldberg J."/>
            <person name="Griggs A."/>
            <person name="Gujja S."/>
            <person name="Hansen M."/>
            <person name="Howarth C."/>
            <person name="Imamovic A."/>
            <person name="Ireland A."/>
            <person name="Larimer J."/>
            <person name="McCowan C."/>
            <person name="Murphy C."/>
            <person name="Pearson M."/>
            <person name="Poon T.W."/>
            <person name="Priest M."/>
            <person name="Roberts A."/>
            <person name="Saif S."/>
            <person name="Shea T."/>
            <person name="Sisk P."/>
            <person name="Sykes S."/>
            <person name="Wortman J."/>
            <person name="Nusbaum C."/>
            <person name="Birren B."/>
        </authorList>
    </citation>
    <scope>NUCLEOTIDE SEQUENCE [LARGE SCALE GENOMIC DNA]</scope>
    <source>
        <strain evidence="2 3">CJ01A1</strain>
    </source>
</reference>
<dbReference type="EMBL" id="ANIX01001955">
    <property type="protein sequence ID" value="ETP15555.1"/>
    <property type="molecule type" value="Genomic_DNA"/>
</dbReference>
<proteinExistence type="predicted"/>
<dbReference type="AlphaFoldDB" id="W2WYD7"/>
<evidence type="ECO:0000313" key="3">
    <source>
        <dbReference type="Proteomes" id="UP000018958"/>
    </source>
</evidence>
<name>W2WYD7_PHYNI</name>
<protein>
    <submittedName>
        <fullName evidence="2">Uncharacterized protein</fullName>
    </submittedName>
</protein>
<evidence type="ECO:0000256" key="1">
    <source>
        <dbReference type="SAM" id="MobiDB-lite"/>
    </source>
</evidence>